<name>R4TMV9_9CAUD</name>
<evidence type="ECO:0000313" key="1">
    <source>
        <dbReference type="EMBL" id="AGM11528.1"/>
    </source>
</evidence>
<sequence>MSMSRRPYIENLKIADEYRTGASSSSRPRGYISGSLNKEVVGMDGRVDYFRGDCRECGRTHITRRGEKSSRYYACQECGTWHHINRGFFNHDRFETVPLKNDEFSEQLYRIKMAYSKSSFDDPAWFYGSKDYLREKAQGDFWETVEPIEEVQ</sequence>
<dbReference type="Proteomes" id="UP000202786">
    <property type="component" value="Segment"/>
</dbReference>
<dbReference type="GeneID" id="16194121"/>
<keyword evidence="2" id="KW-1185">Reference proteome</keyword>
<protein>
    <submittedName>
        <fullName evidence="1">Uncharacterized protein</fullName>
    </submittedName>
</protein>
<accession>R4TMV9</accession>
<organism evidence="1 2">
    <name type="scientific">Halogranum tailed virus 1</name>
    <dbReference type="NCBI Taxonomy" id="1273749"/>
    <lineage>
        <taxon>Viruses</taxon>
        <taxon>Duplodnaviria</taxon>
        <taxon>Heunggongvirae</taxon>
        <taxon>Uroviricota</taxon>
        <taxon>Caudoviricetes</taxon>
        <taxon>Thumleimavirales</taxon>
        <taxon>Halomagnusviridae</taxon>
        <taxon>Hagravirus</taxon>
        <taxon>Hagravirus capitaneum</taxon>
        <taxon>Hagravirus HGTV1</taxon>
    </lineage>
</organism>
<evidence type="ECO:0000313" key="2">
    <source>
        <dbReference type="Proteomes" id="UP000202786"/>
    </source>
</evidence>
<dbReference type="EMBL" id="KC292026">
    <property type="protein sequence ID" value="AGM11528.1"/>
    <property type="molecule type" value="Genomic_DNA"/>
</dbReference>
<dbReference type="KEGG" id="vg:16194121"/>
<dbReference type="RefSeq" id="YP_008059406.1">
    <property type="nucleotide sequence ID" value="NC_021328.1"/>
</dbReference>
<proteinExistence type="predicted"/>
<gene>
    <name evidence="1" type="primary">231</name>
    <name evidence="1" type="ORF">HGTV1_231</name>
</gene>
<reference evidence="1 2" key="1">
    <citation type="submission" date="2012-12" db="EMBL/GenBank/DDBJ databases">
        <authorList>
            <person name="Sencilo A."/>
            <person name="Jacobs-Sera D."/>
            <person name="Russell D.A."/>
            <person name="Ko C."/>
            <person name="Atanasova N."/>
            <person name="Osterlund E."/>
            <person name="Oksanen H.M."/>
            <person name="Bamford D.H."/>
            <person name="Hatfull G.F."/>
            <person name="Roine E."/>
            <person name="Hendrix R.W."/>
        </authorList>
    </citation>
    <scope>NUCLEOTIDE SEQUENCE [LARGE SCALE GENOMIC DNA]</scope>
</reference>